<keyword evidence="2" id="KW-1185">Reference proteome</keyword>
<gene>
    <name evidence="1" type="ORF">JCM21714_950</name>
</gene>
<proteinExistence type="predicted"/>
<dbReference type="AlphaFoldDB" id="W4VFL1"/>
<reference evidence="1 2" key="1">
    <citation type="journal article" date="2014" name="Genome Announc.">
        <title>Draft Genome Sequence of the Boron-Tolerant and Moderately Halotolerant Bacterium Gracilibacillus boraciitolerans JCM 21714T.</title>
        <authorList>
            <person name="Ahmed I."/>
            <person name="Oshima K."/>
            <person name="Suda W."/>
            <person name="Kitamura K."/>
            <person name="Iida T."/>
            <person name="Ohmori Y."/>
            <person name="Fujiwara T."/>
            <person name="Hattori M."/>
            <person name="Ohkuma M."/>
        </authorList>
    </citation>
    <scope>NUCLEOTIDE SEQUENCE [LARGE SCALE GENOMIC DNA]</scope>
    <source>
        <strain evidence="1 2">JCM 21714</strain>
    </source>
</reference>
<dbReference type="STRING" id="1298598.JCM21714_950"/>
<organism evidence="1 2">
    <name type="scientific">Gracilibacillus boraciitolerans JCM 21714</name>
    <dbReference type="NCBI Taxonomy" id="1298598"/>
    <lineage>
        <taxon>Bacteria</taxon>
        <taxon>Bacillati</taxon>
        <taxon>Bacillota</taxon>
        <taxon>Bacilli</taxon>
        <taxon>Bacillales</taxon>
        <taxon>Bacillaceae</taxon>
        <taxon>Gracilibacillus</taxon>
    </lineage>
</organism>
<evidence type="ECO:0000313" key="1">
    <source>
        <dbReference type="EMBL" id="GAE91977.1"/>
    </source>
</evidence>
<accession>W4VFL1</accession>
<name>W4VFL1_9BACI</name>
<keyword evidence="1" id="KW-0808">Transferase</keyword>
<dbReference type="Proteomes" id="UP000019102">
    <property type="component" value="Unassembled WGS sequence"/>
</dbReference>
<keyword evidence="1" id="KW-0418">Kinase</keyword>
<dbReference type="EMBL" id="BAVS01000002">
    <property type="protein sequence ID" value="GAE91977.1"/>
    <property type="molecule type" value="Genomic_DNA"/>
</dbReference>
<dbReference type="SUPFAM" id="SSF53067">
    <property type="entry name" value="Actin-like ATPase domain"/>
    <property type="match status" value="1"/>
</dbReference>
<evidence type="ECO:0000313" key="2">
    <source>
        <dbReference type="Proteomes" id="UP000019102"/>
    </source>
</evidence>
<dbReference type="eggNOG" id="COG1070">
    <property type="taxonomic scope" value="Bacteria"/>
</dbReference>
<dbReference type="Gene3D" id="3.30.420.40">
    <property type="match status" value="1"/>
</dbReference>
<protein>
    <submittedName>
        <fullName evidence="1">Xylulose kinase</fullName>
    </submittedName>
</protein>
<dbReference type="GO" id="GO:0016301">
    <property type="term" value="F:kinase activity"/>
    <property type="evidence" value="ECO:0007669"/>
    <property type="project" value="UniProtKB-KW"/>
</dbReference>
<comment type="caution">
    <text evidence="1">The sequence shown here is derived from an EMBL/GenBank/DDBJ whole genome shotgun (WGS) entry which is preliminary data.</text>
</comment>
<sequence length="63" mass="7478">MLAAYGSGWFSSLKECADAFLEDAETYQPISSNVIKYQELFHLYKNVYKHTRELNHDLMKFRK</sequence>
<dbReference type="InterPro" id="IPR043129">
    <property type="entry name" value="ATPase_NBD"/>
</dbReference>